<dbReference type="EMBL" id="JAYWIO010000001">
    <property type="protein sequence ID" value="KAK7291632.1"/>
    <property type="molecule type" value="Genomic_DNA"/>
</dbReference>
<feature type="compositionally biased region" description="Basic residues" evidence="1">
    <location>
        <begin position="186"/>
        <end position="203"/>
    </location>
</feature>
<reference evidence="2 3" key="1">
    <citation type="submission" date="2024-01" db="EMBL/GenBank/DDBJ databases">
        <title>The genomes of 5 underutilized Papilionoideae crops provide insights into root nodulation and disease resistanc.</title>
        <authorList>
            <person name="Yuan L."/>
        </authorList>
    </citation>
    <scope>NUCLEOTIDE SEQUENCE [LARGE SCALE GENOMIC DNA]</scope>
    <source>
        <strain evidence="2">ZHUSHIDOU_FW_LH</strain>
        <tissue evidence="2">Leaf</tissue>
    </source>
</reference>
<feature type="compositionally biased region" description="Low complexity" evidence="1">
    <location>
        <begin position="12"/>
        <end position="28"/>
    </location>
</feature>
<evidence type="ECO:0000313" key="2">
    <source>
        <dbReference type="EMBL" id="KAK7291632.1"/>
    </source>
</evidence>
<feature type="region of interest" description="Disordered" evidence="1">
    <location>
        <begin position="1"/>
        <end position="28"/>
    </location>
</feature>
<name>A0AAN9PBK1_CROPI</name>
<keyword evidence="3" id="KW-1185">Reference proteome</keyword>
<dbReference type="Proteomes" id="UP001372338">
    <property type="component" value="Unassembled WGS sequence"/>
</dbReference>
<protein>
    <submittedName>
        <fullName evidence="2">Uncharacterized protein</fullName>
    </submittedName>
</protein>
<organism evidence="2 3">
    <name type="scientific">Crotalaria pallida</name>
    <name type="common">Smooth rattlebox</name>
    <name type="synonym">Crotalaria striata</name>
    <dbReference type="NCBI Taxonomy" id="3830"/>
    <lineage>
        <taxon>Eukaryota</taxon>
        <taxon>Viridiplantae</taxon>
        <taxon>Streptophyta</taxon>
        <taxon>Embryophyta</taxon>
        <taxon>Tracheophyta</taxon>
        <taxon>Spermatophyta</taxon>
        <taxon>Magnoliopsida</taxon>
        <taxon>eudicotyledons</taxon>
        <taxon>Gunneridae</taxon>
        <taxon>Pentapetalae</taxon>
        <taxon>rosids</taxon>
        <taxon>fabids</taxon>
        <taxon>Fabales</taxon>
        <taxon>Fabaceae</taxon>
        <taxon>Papilionoideae</taxon>
        <taxon>50 kb inversion clade</taxon>
        <taxon>genistoids sensu lato</taxon>
        <taxon>core genistoids</taxon>
        <taxon>Crotalarieae</taxon>
        <taxon>Crotalaria</taxon>
    </lineage>
</organism>
<dbReference type="AlphaFoldDB" id="A0AAN9PBK1"/>
<feature type="region of interest" description="Disordered" evidence="1">
    <location>
        <begin position="43"/>
        <end position="73"/>
    </location>
</feature>
<comment type="caution">
    <text evidence="2">The sequence shown here is derived from an EMBL/GenBank/DDBJ whole genome shotgun (WGS) entry which is preliminary data.</text>
</comment>
<evidence type="ECO:0000313" key="3">
    <source>
        <dbReference type="Proteomes" id="UP001372338"/>
    </source>
</evidence>
<dbReference type="InterPro" id="IPR012442">
    <property type="entry name" value="DUF1645_plant"/>
</dbReference>
<evidence type="ECO:0000256" key="1">
    <source>
        <dbReference type="SAM" id="MobiDB-lite"/>
    </source>
</evidence>
<feature type="compositionally biased region" description="Basic and acidic residues" evidence="1">
    <location>
        <begin position="204"/>
        <end position="217"/>
    </location>
</feature>
<feature type="region of interest" description="Disordered" evidence="1">
    <location>
        <begin position="138"/>
        <end position="236"/>
    </location>
</feature>
<sequence length="236" mass="26507">MMLQMEPHQKLSSSPSSSTSTPSFSTYSSETLAQIAARVIQELTTTDDDDDHHHHHHWEQAQLNDSTKRNENDDDDFEFAVVSGDNISSPVSADEIFSNGLIKPTYPLFDRNLLSDVVCAPEKETVESRPVRRLPLRKLMLEEEGGETGSCSSSTSEEEAQERRDELSGVAEGSYCVWVPPEKNKDKKKKSSSMRSSSSKRWKLRELLRRSHSDGKKKQLMFVGPTKDTPAPPRVA</sequence>
<proteinExistence type="predicted"/>
<accession>A0AAN9PBK1</accession>
<dbReference type="PANTHER" id="PTHR33095">
    <property type="entry name" value="OS07G0619500 PROTEIN"/>
    <property type="match status" value="1"/>
</dbReference>
<dbReference type="PANTHER" id="PTHR33095:SF23">
    <property type="entry name" value="DUF1645 FAMILY PROTEIN"/>
    <property type="match status" value="1"/>
</dbReference>
<gene>
    <name evidence="2" type="ORF">RIF29_06936</name>
</gene>
<dbReference type="Pfam" id="PF07816">
    <property type="entry name" value="DUF1645"/>
    <property type="match status" value="1"/>
</dbReference>